<dbReference type="GO" id="GO:0016787">
    <property type="term" value="F:hydrolase activity"/>
    <property type="evidence" value="ECO:0007669"/>
    <property type="project" value="UniProtKB-KW"/>
</dbReference>
<sequence length="149" mass="16589">ATAIPMISQNHNVIIQSYTGSGKTPAFTYFPYFAKRGAGDRHDPLLVLAENILPLDSIPAYHQELAQHKIDTLRKCVHTLDAKSVIVFMNHSKRLKDVVFKLEARRIKDSELHGDIGKLARSTILKKFKGGEVRVLVTNELSARGLDVG</sequence>
<evidence type="ECO:0000256" key="1">
    <source>
        <dbReference type="ARBA" id="ARBA00012552"/>
    </source>
</evidence>
<evidence type="ECO:0000256" key="2">
    <source>
        <dbReference type="ARBA" id="ARBA00022741"/>
    </source>
</evidence>
<dbReference type="EC" id="3.6.4.13" evidence="1"/>
<evidence type="ECO:0000256" key="4">
    <source>
        <dbReference type="ARBA" id="ARBA00022806"/>
    </source>
</evidence>
<keyword evidence="2" id="KW-0547">Nucleotide-binding</keyword>
<gene>
    <name evidence="8" type="ORF">IFM89_028603</name>
</gene>
<dbReference type="GO" id="GO:0003723">
    <property type="term" value="F:RNA binding"/>
    <property type="evidence" value="ECO:0007669"/>
    <property type="project" value="TreeGrafter"/>
</dbReference>
<keyword evidence="3" id="KW-0378">Hydrolase</keyword>
<dbReference type="PANTHER" id="PTHR47963">
    <property type="entry name" value="DEAD-BOX ATP-DEPENDENT RNA HELICASE 47, MITOCHONDRIAL"/>
    <property type="match status" value="1"/>
</dbReference>
<dbReference type="EMBL" id="JADFTS010000003">
    <property type="protein sequence ID" value="KAF9616137.1"/>
    <property type="molecule type" value="Genomic_DNA"/>
</dbReference>
<keyword evidence="4" id="KW-0347">Helicase</keyword>
<dbReference type="InterPro" id="IPR027417">
    <property type="entry name" value="P-loop_NTPase"/>
</dbReference>
<keyword evidence="5" id="KW-0067">ATP-binding</keyword>
<dbReference type="PANTHER" id="PTHR47963:SF3">
    <property type="entry name" value="DEAD-BOX ATP-DEPENDENT RNA HELICASE 47, MITOCHONDRIAL"/>
    <property type="match status" value="1"/>
</dbReference>
<keyword evidence="9" id="KW-1185">Reference proteome</keyword>
<evidence type="ECO:0000313" key="9">
    <source>
        <dbReference type="Proteomes" id="UP000631114"/>
    </source>
</evidence>
<dbReference type="OrthoDB" id="10256233at2759"/>
<dbReference type="GO" id="GO:0003724">
    <property type="term" value="F:RNA helicase activity"/>
    <property type="evidence" value="ECO:0007669"/>
    <property type="project" value="UniProtKB-EC"/>
</dbReference>
<feature type="domain" description="Helicase C-terminal" evidence="7">
    <location>
        <begin position="72"/>
        <end position="149"/>
    </location>
</feature>
<comment type="caution">
    <text evidence="8">The sequence shown here is derived from an EMBL/GenBank/DDBJ whole genome shotgun (WGS) entry which is preliminary data.</text>
</comment>
<dbReference type="GO" id="GO:0005524">
    <property type="term" value="F:ATP binding"/>
    <property type="evidence" value="ECO:0007669"/>
    <property type="project" value="UniProtKB-KW"/>
</dbReference>
<evidence type="ECO:0000313" key="8">
    <source>
        <dbReference type="EMBL" id="KAF9616137.1"/>
    </source>
</evidence>
<protein>
    <recommendedName>
        <fullName evidence="1">RNA helicase</fullName>
        <ecNumber evidence="1">3.6.4.13</ecNumber>
    </recommendedName>
</protein>
<dbReference type="Proteomes" id="UP000631114">
    <property type="component" value="Unassembled WGS sequence"/>
</dbReference>
<evidence type="ECO:0000256" key="6">
    <source>
        <dbReference type="ARBA" id="ARBA00047984"/>
    </source>
</evidence>
<name>A0A835IGR2_9MAGN</name>
<evidence type="ECO:0000256" key="3">
    <source>
        <dbReference type="ARBA" id="ARBA00022801"/>
    </source>
</evidence>
<dbReference type="PROSITE" id="PS51194">
    <property type="entry name" value="HELICASE_CTER"/>
    <property type="match status" value="1"/>
</dbReference>
<reference evidence="8 9" key="1">
    <citation type="submission" date="2020-10" db="EMBL/GenBank/DDBJ databases">
        <title>The Coptis chinensis genome and diversification of protoberbering-type alkaloids.</title>
        <authorList>
            <person name="Wang B."/>
            <person name="Shu S."/>
            <person name="Song C."/>
            <person name="Liu Y."/>
        </authorList>
    </citation>
    <scope>NUCLEOTIDE SEQUENCE [LARGE SCALE GENOMIC DNA]</scope>
    <source>
        <strain evidence="8">HL-2020</strain>
        <tissue evidence="8">Leaf</tissue>
    </source>
</reference>
<dbReference type="InterPro" id="IPR050547">
    <property type="entry name" value="DEAD_box_RNA_helicases"/>
</dbReference>
<accession>A0A835IGR2</accession>
<evidence type="ECO:0000256" key="5">
    <source>
        <dbReference type="ARBA" id="ARBA00022840"/>
    </source>
</evidence>
<feature type="non-terminal residue" evidence="8">
    <location>
        <position position="1"/>
    </location>
</feature>
<comment type="catalytic activity">
    <reaction evidence="6">
        <text>ATP + H2O = ADP + phosphate + H(+)</text>
        <dbReference type="Rhea" id="RHEA:13065"/>
        <dbReference type="ChEBI" id="CHEBI:15377"/>
        <dbReference type="ChEBI" id="CHEBI:15378"/>
        <dbReference type="ChEBI" id="CHEBI:30616"/>
        <dbReference type="ChEBI" id="CHEBI:43474"/>
        <dbReference type="ChEBI" id="CHEBI:456216"/>
        <dbReference type="EC" id="3.6.4.13"/>
    </reaction>
</comment>
<dbReference type="AlphaFoldDB" id="A0A835IGR2"/>
<evidence type="ECO:0000259" key="7">
    <source>
        <dbReference type="PROSITE" id="PS51194"/>
    </source>
</evidence>
<dbReference type="Gene3D" id="3.40.50.300">
    <property type="entry name" value="P-loop containing nucleotide triphosphate hydrolases"/>
    <property type="match status" value="1"/>
</dbReference>
<dbReference type="SUPFAM" id="SSF52540">
    <property type="entry name" value="P-loop containing nucleoside triphosphate hydrolases"/>
    <property type="match status" value="1"/>
</dbReference>
<proteinExistence type="predicted"/>
<organism evidence="8 9">
    <name type="scientific">Coptis chinensis</name>
    <dbReference type="NCBI Taxonomy" id="261450"/>
    <lineage>
        <taxon>Eukaryota</taxon>
        <taxon>Viridiplantae</taxon>
        <taxon>Streptophyta</taxon>
        <taxon>Embryophyta</taxon>
        <taxon>Tracheophyta</taxon>
        <taxon>Spermatophyta</taxon>
        <taxon>Magnoliopsida</taxon>
        <taxon>Ranunculales</taxon>
        <taxon>Ranunculaceae</taxon>
        <taxon>Coptidoideae</taxon>
        <taxon>Coptis</taxon>
    </lineage>
</organism>
<dbReference type="Pfam" id="PF00271">
    <property type="entry name" value="Helicase_C"/>
    <property type="match status" value="1"/>
</dbReference>
<dbReference type="InterPro" id="IPR001650">
    <property type="entry name" value="Helicase_C-like"/>
</dbReference>